<reference evidence="2 3" key="1">
    <citation type="submission" date="2018-07" db="EMBL/GenBank/DDBJ databases">
        <title>Genomic Encyclopedia of Type Strains, Phase IV (KMG-IV): sequencing the most valuable type-strain genomes for metagenomic binning, comparative biology and taxonomic classification.</title>
        <authorList>
            <person name="Goeker M."/>
        </authorList>
    </citation>
    <scope>NUCLEOTIDE SEQUENCE [LARGE SCALE GENOMIC DNA]</scope>
    <source>
        <strain evidence="2 3">DSM 26725</strain>
    </source>
</reference>
<feature type="compositionally biased region" description="Basic and acidic residues" evidence="1">
    <location>
        <begin position="48"/>
        <end position="59"/>
    </location>
</feature>
<dbReference type="OrthoDB" id="7871279at2"/>
<comment type="caution">
    <text evidence="2">The sequence shown here is derived from an EMBL/GenBank/DDBJ whole genome shotgun (WGS) entry which is preliminary data.</text>
</comment>
<evidence type="ECO:0000313" key="2">
    <source>
        <dbReference type="EMBL" id="RED16721.1"/>
    </source>
</evidence>
<name>A0A3D9FHY9_9SPHN</name>
<dbReference type="Proteomes" id="UP000256310">
    <property type="component" value="Unassembled WGS sequence"/>
</dbReference>
<proteinExistence type="predicted"/>
<evidence type="ECO:0000256" key="1">
    <source>
        <dbReference type="SAM" id="MobiDB-lite"/>
    </source>
</evidence>
<accession>A0A3D9FHY9</accession>
<dbReference type="EMBL" id="QRDP01000004">
    <property type="protein sequence ID" value="RED16721.1"/>
    <property type="molecule type" value="Genomic_DNA"/>
</dbReference>
<feature type="region of interest" description="Disordered" evidence="1">
    <location>
        <begin position="1"/>
        <end position="80"/>
    </location>
</feature>
<organism evidence="2 3">
    <name type="scientific">Parasphingopyxis lamellibrachiae</name>
    <dbReference type="NCBI Taxonomy" id="680125"/>
    <lineage>
        <taxon>Bacteria</taxon>
        <taxon>Pseudomonadati</taxon>
        <taxon>Pseudomonadota</taxon>
        <taxon>Alphaproteobacteria</taxon>
        <taxon>Sphingomonadales</taxon>
        <taxon>Sphingomonadaceae</taxon>
        <taxon>Parasphingopyxis</taxon>
    </lineage>
</organism>
<dbReference type="RefSeq" id="WP_116236099.1">
    <property type="nucleotide sequence ID" value="NZ_QRDP01000004.1"/>
</dbReference>
<gene>
    <name evidence="2" type="ORF">DFR46_1749</name>
</gene>
<protein>
    <submittedName>
        <fullName evidence="2">Uncharacterized protein DUF2188</fullName>
    </submittedName>
</protein>
<sequence length="80" mass="8568">MSNYSISKDGDEWAIQKHGAGKRSGYAPTKEEARQRAAEFATNSGGGEVREHASRDGSVHKKGQIIDSDTHGKTDPPSKG</sequence>
<dbReference type="InterPro" id="IPR018691">
    <property type="entry name" value="DUF2188"/>
</dbReference>
<feature type="compositionally biased region" description="Basic and acidic residues" evidence="1">
    <location>
        <begin position="68"/>
        <end position="80"/>
    </location>
</feature>
<dbReference type="Pfam" id="PF09954">
    <property type="entry name" value="DUF2188"/>
    <property type="match status" value="1"/>
</dbReference>
<evidence type="ECO:0000313" key="3">
    <source>
        <dbReference type="Proteomes" id="UP000256310"/>
    </source>
</evidence>
<keyword evidence="3" id="KW-1185">Reference proteome</keyword>
<dbReference type="AlphaFoldDB" id="A0A3D9FHY9"/>